<dbReference type="InterPro" id="IPR010982">
    <property type="entry name" value="Lambda_DNA-bd_dom_sf"/>
</dbReference>
<dbReference type="PROSITE" id="PS50943">
    <property type="entry name" value="HTH_CROC1"/>
    <property type="match status" value="1"/>
</dbReference>
<dbReference type="InterPro" id="IPR001387">
    <property type="entry name" value="Cro/C1-type_HTH"/>
</dbReference>
<reference evidence="3 4" key="1">
    <citation type="journal article" date="2015" name="Genome Announc.">
        <title>Genome Sequence of Mushroom Soft-Rot Pathogen Janthinobacterium agaricidamnosum.</title>
        <authorList>
            <person name="Graupner K."/>
            <person name="Lackner G."/>
            <person name="Hertweck C."/>
        </authorList>
    </citation>
    <scope>NUCLEOTIDE SEQUENCE [LARGE SCALE GENOMIC DNA]</scope>
    <source>
        <strain evidence="4">NBRC 102515 / DSM 9628</strain>
    </source>
</reference>
<feature type="domain" description="HTH cro/C1-type" evidence="2">
    <location>
        <begin position="13"/>
        <end position="68"/>
    </location>
</feature>
<dbReference type="HOGENOM" id="CLU_053651_0_0_4"/>
<dbReference type="eggNOG" id="COG1396">
    <property type="taxonomic scope" value="Bacteria"/>
</dbReference>
<dbReference type="eggNOG" id="COG2856">
    <property type="taxonomic scope" value="Bacteria"/>
</dbReference>
<dbReference type="SMART" id="SM00530">
    <property type="entry name" value="HTH_XRE"/>
    <property type="match status" value="1"/>
</dbReference>
<sequence length="358" mass="40109">MSTMEKSKINERIRRARVSRGMSLDEVAQKMGDITKQALSKFESGKMAPNSARILKLARALEVKPEYFFRKETVSLAPLEFRKLAKMPLYRQAQVSELMHDHLDRYLSLEMCFDESVRATVLPPRSLKVSSVEEAEEAANTLRARWAIGGDAIANLTDLLEFHGIKIILLNVSEDFDGACAASHDETNVLISLNKDRPGERMRFTAAHELGHWVMELPESMDDKTKEICCHRFAGAFLFPAAQVKVEFGGHTRSRVHPQELLNAKELYGISMQAIVRRLKDLGLLSPAGYQAITITMSGNGWRRMEPGALPSERPRRFESLVFRALAEGMITVSRAAEFLQIPISQLDAGVCGALVHE</sequence>
<dbReference type="Gene3D" id="1.10.260.40">
    <property type="entry name" value="lambda repressor-like DNA-binding domains"/>
    <property type="match status" value="1"/>
</dbReference>
<dbReference type="Gene3D" id="1.10.10.2910">
    <property type="match status" value="1"/>
</dbReference>
<protein>
    <submittedName>
        <fullName evidence="3">Helix-turn-helix family protein</fullName>
    </submittedName>
</protein>
<dbReference type="Pfam" id="PF01381">
    <property type="entry name" value="HTH_3"/>
    <property type="match status" value="1"/>
</dbReference>
<proteinExistence type="inferred from homology"/>
<evidence type="ECO:0000313" key="4">
    <source>
        <dbReference type="Proteomes" id="UP000027604"/>
    </source>
</evidence>
<organism evidence="3 4">
    <name type="scientific">Janthinobacterium agaricidamnosum NBRC 102515 = DSM 9628</name>
    <dbReference type="NCBI Taxonomy" id="1349767"/>
    <lineage>
        <taxon>Bacteria</taxon>
        <taxon>Pseudomonadati</taxon>
        <taxon>Pseudomonadota</taxon>
        <taxon>Betaproteobacteria</taxon>
        <taxon>Burkholderiales</taxon>
        <taxon>Oxalobacteraceae</taxon>
        <taxon>Janthinobacterium</taxon>
    </lineage>
</organism>
<evidence type="ECO:0000259" key="2">
    <source>
        <dbReference type="PROSITE" id="PS50943"/>
    </source>
</evidence>
<evidence type="ECO:0000256" key="1">
    <source>
        <dbReference type="ARBA" id="ARBA00007227"/>
    </source>
</evidence>
<dbReference type="Proteomes" id="UP000027604">
    <property type="component" value="Chromosome I"/>
</dbReference>
<dbReference type="AlphaFoldDB" id="W0VAR4"/>
<dbReference type="PATRIC" id="fig|1349767.4.peg.676"/>
<dbReference type="EMBL" id="HG322949">
    <property type="protein sequence ID" value="CDG84710.1"/>
    <property type="molecule type" value="Genomic_DNA"/>
</dbReference>
<dbReference type="InterPro" id="IPR052345">
    <property type="entry name" value="Rad_response_metalloprotease"/>
</dbReference>
<dbReference type="GO" id="GO:0003677">
    <property type="term" value="F:DNA binding"/>
    <property type="evidence" value="ECO:0007669"/>
    <property type="project" value="InterPro"/>
</dbReference>
<keyword evidence="4" id="KW-1185">Reference proteome</keyword>
<dbReference type="Pfam" id="PF06114">
    <property type="entry name" value="Peptidase_M78"/>
    <property type="match status" value="1"/>
</dbReference>
<gene>
    <name evidence="3" type="ORF">GJA_4100</name>
</gene>
<name>W0VAR4_9BURK</name>
<dbReference type="KEGG" id="jag:GJA_4100"/>
<dbReference type="STRING" id="1349767.GJA_4100"/>
<comment type="similarity">
    <text evidence="1">Belongs to the short-chain fatty acyl-CoA assimilation regulator (ScfR) family.</text>
</comment>
<evidence type="ECO:0000313" key="3">
    <source>
        <dbReference type="EMBL" id="CDG84710.1"/>
    </source>
</evidence>
<dbReference type="CDD" id="cd00093">
    <property type="entry name" value="HTH_XRE"/>
    <property type="match status" value="1"/>
</dbReference>
<dbReference type="PANTHER" id="PTHR43236">
    <property type="entry name" value="ANTITOXIN HIGA1"/>
    <property type="match status" value="1"/>
</dbReference>
<dbReference type="SUPFAM" id="SSF47413">
    <property type="entry name" value="lambda repressor-like DNA-binding domains"/>
    <property type="match status" value="1"/>
</dbReference>
<dbReference type="InterPro" id="IPR010359">
    <property type="entry name" value="IrrE_HExxH"/>
</dbReference>
<dbReference type="PANTHER" id="PTHR43236:SF1">
    <property type="entry name" value="BLL7220 PROTEIN"/>
    <property type="match status" value="1"/>
</dbReference>
<accession>W0VAR4</accession>